<evidence type="ECO:0000256" key="13">
    <source>
        <dbReference type="ARBA" id="ARBA00023157"/>
    </source>
</evidence>
<keyword evidence="10" id="KW-0333">Golgi apparatus</keyword>
<dbReference type="SUPFAM" id="SSF50911">
    <property type="entry name" value="Mannose 6-phosphate receptor domain"/>
    <property type="match status" value="1"/>
</dbReference>
<evidence type="ECO:0000256" key="5">
    <source>
        <dbReference type="ARBA" id="ARBA00013776"/>
    </source>
</evidence>
<keyword evidence="7" id="KW-0732">Signal</keyword>
<evidence type="ECO:0000256" key="4">
    <source>
        <dbReference type="ARBA" id="ARBA00005363"/>
    </source>
</evidence>
<comment type="subcellular location">
    <subcellularLocation>
        <location evidence="2">Cytoplasmic vesicle membrane</location>
        <topology evidence="2">Single-pass type I membrane protein</topology>
    </subcellularLocation>
    <subcellularLocation>
        <location evidence="3">Golgi apparatus membrane</location>
        <topology evidence="3">Single-pass type I membrane protein</topology>
    </subcellularLocation>
    <subcellularLocation>
        <location evidence="1">Mitochondrion membrane</location>
        <topology evidence="1">Single-pass membrane protein</topology>
    </subcellularLocation>
</comment>
<reference evidence="17 18" key="1">
    <citation type="submission" date="2024-01" db="EMBL/GenBank/DDBJ databases">
        <title>A draft genome for the cacao thread blight pathogen Marasmiellus scandens.</title>
        <authorList>
            <person name="Baruah I.K."/>
            <person name="Leung J."/>
            <person name="Bukari Y."/>
            <person name="Amoako-Attah I."/>
            <person name="Meinhardt L.W."/>
            <person name="Bailey B.A."/>
            <person name="Cohen S.P."/>
        </authorList>
    </citation>
    <scope>NUCLEOTIDE SEQUENCE [LARGE SCALE GENOMIC DNA]</scope>
    <source>
        <strain evidence="17 18">GH-19</strain>
    </source>
</reference>
<evidence type="ECO:0000313" key="18">
    <source>
        <dbReference type="Proteomes" id="UP001498398"/>
    </source>
</evidence>
<evidence type="ECO:0000256" key="7">
    <source>
        <dbReference type="ARBA" id="ARBA00022729"/>
    </source>
</evidence>
<feature type="compositionally biased region" description="Basic and acidic residues" evidence="15">
    <location>
        <begin position="217"/>
        <end position="239"/>
    </location>
</feature>
<comment type="similarity">
    <text evidence="4">Belongs to the ATG27 family.</text>
</comment>
<evidence type="ECO:0000256" key="9">
    <source>
        <dbReference type="ARBA" id="ARBA00023006"/>
    </source>
</evidence>
<keyword evidence="14" id="KW-0968">Cytoplasmic vesicle</keyword>
<sequence>MTVPSRLLVYVLASCYYVSIEALASPESLFRSSGSSSSLSSTRIACEFQAGSYLYNFCPLLQRRRTFEVPSTGNVALGTDREGSYTFRTGLADDHLSLDLCPEDALICWNDPNTSTSVTVAESVVFTGISRLSTDDVAPSTPEPFILELNGTVHNAKLQSTRIRFICDESIDEPRAEISSLPSFTGSYDGVHSFEWRSSHACPREYGQTEIETASADDEKSENPDSDGNKDGEDNKDGDGDNLVNPVPPYSARRRAAIIIIVIGLIALTTLIDTCLRPSLTRISPYLPSFHLHLPTLSSHTFENLNIKNIKLRIPSLIAGKRSRRRRRAMARPFRFRVGENRLVQWANEDSRLIGEGGEAFDFEEDYMVNGLDVDTENDDLEGAGARGEFGEYVPLSAGMGWGRKDYGTAGSKV</sequence>
<gene>
    <name evidence="17" type="ORF">VKT23_010439</name>
</gene>
<keyword evidence="6" id="KW-0812">Transmembrane</keyword>
<evidence type="ECO:0000256" key="8">
    <source>
        <dbReference type="ARBA" id="ARBA00022989"/>
    </source>
</evidence>
<accession>A0ABR1JBM9</accession>
<dbReference type="PROSITE" id="PS51914">
    <property type="entry name" value="MRH"/>
    <property type="match status" value="1"/>
</dbReference>
<evidence type="ECO:0000256" key="1">
    <source>
        <dbReference type="ARBA" id="ARBA00004304"/>
    </source>
</evidence>
<name>A0ABR1JBM9_9AGAR</name>
<dbReference type="EMBL" id="JBANRG010000020">
    <property type="protein sequence ID" value="KAK7457139.1"/>
    <property type="molecule type" value="Genomic_DNA"/>
</dbReference>
<evidence type="ECO:0000256" key="10">
    <source>
        <dbReference type="ARBA" id="ARBA00023034"/>
    </source>
</evidence>
<evidence type="ECO:0000256" key="6">
    <source>
        <dbReference type="ARBA" id="ARBA00022692"/>
    </source>
</evidence>
<protein>
    <recommendedName>
        <fullName evidence="5">Autophagy-related protein 27</fullName>
    </recommendedName>
</protein>
<evidence type="ECO:0000259" key="16">
    <source>
        <dbReference type="PROSITE" id="PS51914"/>
    </source>
</evidence>
<keyword evidence="13" id="KW-1015">Disulfide bond</keyword>
<evidence type="ECO:0000256" key="2">
    <source>
        <dbReference type="ARBA" id="ARBA00004358"/>
    </source>
</evidence>
<organism evidence="17 18">
    <name type="scientific">Marasmiellus scandens</name>
    <dbReference type="NCBI Taxonomy" id="2682957"/>
    <lineage>
        <taxon>Eukaryota</taxon>
        <taxon>Fungi</taxon>
        <taxon>Dikarya</taxon>
        <taxon>Basidiomycota</taxon>
        <taxon>Agaricomycotina</taxon>
        <taxon>Agaricomycetes</taxon>
        <taxon>Agaricomycetidae</taxon>
        <taxon>Agaricales</taxon>
        <taxon>Marasmiineae</taxon>
        <taxon>Omphalotaceae</taxon>
        <taxon>Marasmiellus</taxon>
    </lineage>
</organism>
<evidence type="ECO:0000256" key="14">
    <source>
        <dbReference type="ARBA" id="ARBA00023329"/>
    </source>
</evidence>
<dbReference type="InterPro" id="IPR044865">
    <property type="entry name" value="MRH_dom"/>
</dbReference>
<keyword evidence="9" id="KW-0072">Autophagy</keyword>
<dbReference type="Pfam" id="PF09451">
    <property type="entry name" value="ATG27"/>
    <property type="match status" value="1"/>
</dbReference>
<evidence type="ECO:0000256" key="15">
    <source>
        <dbReference type="SAM" id="MobiDB-lite"/>
    </source>
</evidence>
<dbReference type="Gene3D" id="2.70.130.10">
    <property type="entry name" value="Mannose-6-phosphate receptor binding domain"/>
    <property type="match status" value="1"/>
</dbReference>
<keyword evidence="12" id="KW-0472">Membrane</keyword>
<evidence type="ECO:0000256" key="3">
    <source>
        <dbReference type="ARBA" id="ARBA00004614"/>
    </source>
</evidence>
<keyword evidence="11" id="KW-0496">Mitochondrion</keyword>
<proteinExistence type="inferred from homology"/>
<dbReference type="Proteomes" id="UP001498398">
    <property type="component" value="Unassembled WGS sequence"/>
</dbReference>
<evidence type="ECO:0000256" key="11">
    <source>
        <dbReference type="ARBA" id="ARBA00023128"/>
    </source>
</evidence>
<evidence type="ECO:0000313" key="17">
    <source>
        <dbReference type="EMBL" id="KAK7457139.1"/>
    </source>
</evidence>
<comment type="caution">
    <text evidence="17">The sequence shown here is derived from an EMBL/GenBank/DDBJ whole genome shotgun (WGS) entry which is preliminary data.</text>
</comment>
<dbReference type="InterPro" id="IPR009011">
    <property type="entry name" value="Man6P_isomerase_rcpt-bd_dom_sf"/>
</dbReference>
<keyword evidence="8" id="KW-1133">Transmembrane helix</keyword>
<keyword evidence="18" id="KW-1185">Reference proteome</keyword>
<evidence type="ECO:0000256" key="12">
    <source>
        <dbReference type="ARBA" id="ARBA00023136"/>
    </source>
</evidence>
<feature type="domain" description="MRH" evidence="16">
    <location>
        <begin position="13"/>
        <end position="204"/>
    </location>
</feature>
<feature type="region of interest" description="Disordered" evidence="15">
    <location>
        <begin position="212"/>
        <end position="247"/>
    </location>
</feature>
<dbReference type="InterPro" id="IPR018939">
    <property type="entry name" value="Autophagy-rel_prot_27"/>
</dbReference>